<reference evidence="5 6" key="1">
    <citation type="submission" date="2024-01" db="EMBL/GenBank/DDBJ databases">
        <title>The genome of the rayed Mediterranean limpet Patella caerulea (Linnaeus, 1758).</title>
        <authorList>
            <person name="Anh-Thu Weber A."/>
            <person name="Halstead-Nussloch G."/>
        </authorList>
    </citation>
    <scope>NUCLEOTIDE SEQUENCE [LARGE SCALE GENOMIC DNA]</scope>
    <source>
        <strain evidence="5">AATW-2023a</strain>
        <tissue evidence="5">Whole specimen</tissue>
    </source>
</reference>
<dbReference type="AlphaFoldDB" id="A0AAN8K8R5"/>
<comment type="caution">
    <text evidence="5">The sequence shown here is derived from an EMBL/GenBank/DDBJ whole genome shotgun (WGS) entry which is preliminary data.</text>
</comment>
<evidence type="ECO:0000313" key="5">
    <source>
        <dbReference type="EMBL" id="KAK6190708.1"/>
    </source>
</evidence>
<evidence type="ECO:0000256" key="4">
    <source>
        <dbReference type="ARBA" id="ARBA00022729"/>
    </source>
</evidence>
<name>A0AAN8K8R5_PATCE</name>
<comment type="subcellular location">
    <subcellularLocation>
        <location evidence="1">Secreted</location>
    </subcellularLocation>
</comment>
<dbReference type="GO" id="GO:0005125">
    <property type="term" value="F:cytokine activity"/>
    <property type="evidence" value="ECO:0007669"/>
    <property type="project" value="InterPro"/>
</dbReference>
<evidence type="ECO:0000256" key="2">
    <source>
        <dbReference type="ARBA" id="ARBA00007236"/>
    </source>
</evidence>
<gene>
    <name evidence="5" type="ORF">SNE40_002511</name>
</gene>
<accession>A0AAN8K8R5</accession>
<dbReference type="Proteomes" id="UP001347796">
    <property type="component" value="Unassembled WGS sequence"/>
</dbReference>
<evidence type="ECO:0000256" key="1">
    <source>
        <dbReference type="ARBA" id="ARBA00004613"/>
    </source>
</evidence>
<evidence type="ECO:0000256" key="3">
    <source>
        <dbReference type="ARBA" id="ARBA00022525"/>
    </source>
</evidence>
<keyword evidence="6" id="KW-1185">Reference proteome</keyword>
<dbReference type="SUPFAM" id="SSF57501">
    <property type="entry name" value="Cystine-knot cytokines"/>
    <property type="match status" value="1"/>
</dbReference>
<keyword evidence="3" id="KW-0964">Secreted</keyword>
<organism evidence="5 6">
    <name type="scientific">Patella caerulea</name>
    <name type="common">Rayed Mediterranean limpet</name>
    <dbReference type="NCBI Taxonomy" id="87958"/>
    <lineage>
        <taxon>Eukaryota</taxon>
        <taxon>Metazoa</taxon>
        <taxon>Spiralia</taxon>
        <taxon>Lophotrochozoa</taxon>
        <taxon>Mollusca</taxon>
        <taxon>Gastropoda</taxon>
        <taxon>Patellogastropoda</taxon>
        <taxon>Patelloidea</taxon>
        <taxon>Patellidae</taxon>
        <taxon>Patella</taxon>
    </lineage>
</organism>
<dbReference type="EMBL" id="JAZGQO010000002">
    <property type="protein sequence ID" value="KAK6190708.1"/>
    <property type="molecule type" value="Genomic_DNA"/>
</dbReference>
<dbReference type="Pfam" id="PF06083">
    <property type="entry name" value="IL17"/>
    <property type="match status" value="1"/>
</dbReference>
<dbReference type="GO" id="GO:0005576">
    <property type="term" value="C:extracellular region"/>
    <property type="evidence" value="ECO:0007669"/>
    <property type="project" value="UniProtKB-SubCell"/>
</dbReference>
<sequence>MLCVMAVGDTVDTETTGPVYPGWFQGKRNQIDMDETFYMIRDLRAVSREMEVHRRDKDVFIHQFAGNGTCPSSKNRASLFDNRLDQVYTKSACPSFLVLNYDKMRIPATLLEVVCNCNNCLNTDGKCRPVYYYRRVLRRTKRHNIYHKKIERIAAACTCILSNDLDANQDMSDY</sequence>
<dbReference type="InterPro" id="IPR029034">
    <property type="entry name" value="Cystine-knot_cytokine"/>
</dbReference>
<dbReference type="Gene3D" id="2.10.90.10">
    <property type="entry name" value="Cystine-knot cytokines"/>
    <property type="match status" value="1"/>
</dbReference>
<evidence type="ECO:0000313" key="6">
    <source>
        <dbReference type="Proteomes" id="UP001347796"/>
    </source>
</evidence>
<proteinExistence type="inferred from homology"/>
<keyword evidence="4" id="KW-0732">Signal</keyword>
<comment type="similarity">
    <text evidence="2">Belongs to the IL-17 family.</text>
</comment>
<dbReference type="InterPro" id="IPR010345">
    <property type="entry name" value="IL-17_fam"/>
</dbReference>
<protein>
    <submittedName>
        <fullName evidence="5">Uncharacterized protein</fullName>
    </submittedName>
</protein>